<feature type="signal peptide" evidence="1">
    <location>
        <begin position="1"/>
        <end position="20"/>
    </location>
</feature>
<evidence type="ECO:0000256" key="1">
    <source>
        <dbReference type="SAM" id="SignalP"/>
    </source>
</evidence>
<gene>
    <name evidence="2" type="ORF">FUG_LOCUS431434</name>
</gene>
<protein>
    <recommendedName>
        <fullName evidence="3">CBM-cenC domain-containing protein</fullName>
    </recommendedName>
</protein>
<keyword evidence="1" id="KW-0732">Signal</keyword>
<name>A0A4E9EF38_GIBZA</name>
<evidence type="ECO:0008006" key="3">
    <source>
        <dbReference type="Google" id="ProtNLM"/>
    </source>
</evidence>
<dbReference type="EMBL" id="CAAKMV010000152">
    <property type="protein sequence ID" value="VIO61302.1"/>
    <property type="molecule type" value="Genomic_DNA"/>
</dbReference>
<organism evidence="2">
    <name type="scientific">Gibberella zeae</name>
    <name type="common">Wheat head blight fungus</name>
    <name type="synonym">Fusarium graminearum</name>
    <dbReference type="NCBI Taxonomy" id="5518"/>
    <lineage>
        <taxon>Eukaryota</taxon>
        <taxon>Fungi</taxon>
        <taxon>Dikarya</taxon>
        <taxon>Ascomycota</taxon>
        <taxon>Pezizomycotina</taxon>
        <taxon>Sordariomycetes</taxon>
        <taxon>Hypocreomycetidae</taxon>
        <taxon>Hypocreales</taxon>
        <taxon>Nectriaceae</taxon>
        <taxon>Fusarium</taxon>
    </lineage>
</organism>
<accession>A0A4E9EF38</accession>
<reference evidence="2" key="1">
    <citation type="submission" date="2019-04" db="EMBL/GenBank/DDBJ databases">
        <authorList>
            <person name="Melise S."/>
            <person name="Noan J."/>
            <person name="Okalmin O."/>
        </authorList>
    </citation>
    <scope>NUCLEOTIDE SEQUENCE</scope>
    <source>
        <strain evidence="2">FN9</strain>
    </source>
</reference>
<dbReference type="Gene3D" id="2.60.120.260">
    <property type="entry name" value="Galactose-binding domain-like"/>
    <property type="match status" value="1"/>
</dbReference>
<sequence>MRWVSFVTIISVALAPAVSARPRCRPDKQTTTSDAASLSDTATVTSLDTSTATVTSLDTSTATATSLDIPVTRETTTDSFTTLETTTIAVLETSTDLDSAAITETSTAEATTTEVTTTAAATTTQAAGPTVYVKNGEFEDQPNTGWTVQDAQIKTDVSKASSGSRYVQFDAVNEFVTGSKQISQNIKSLSTERLYRLDVASVVFSEPAVVREPSTICVIQPNFGTRSLAQWRLDFDNLDQYKANFVNFTPDTEDGILLLRLRCSDGKVVSISAGVDDVSIVDIGPKLVG</sequence>
<dbReference type="AlphaFoldDB" id="A0A4E9EF38"/>
<feature type="chain" id="PRO_5026245584" description="CBM-cenC domain-containing protein" evidence="1">
    <location>
        <begin position="21"/>
        <end position="289"/>
    </location>
</feature>
<evidence type="ECO:0000313" key="2">
    <source>
        <dbReference type="EMBL" id="VIO61302.1"/>
    </source>
</evidence>
<proteinExistence type="predicted"/>